<organism evidence="2 3">
    <name type="scientific">Iphiclides podalirius</name>
    <name type="common">scarce swallowtail</name>
    <dbReference type="NCBI Taxonomy" id="110791"/>
    <lineage>
        <taxon>Eukaryota</taxon>
        <taxon>Metazoa</taxon>
        <taxon>Ecdysozoa</taxon>
        <taxon>Arthropoda</taxon>
        <taxon>Hexapoda</taxon>
        <taxon>Insecta</taxon>
        <taxon>Pterygota</taxon>
        <taxon>Neoptera</taxon>
        <taxon>Endopterygota</taxon>
        <taxon>Lepidoptera</taxon>
        <taxon>Glossata</taxon>
        <taxon>Ditrysia</taxon>
        <taxon>Papilionoidea</taxon>
        <taxon>Papilionidae</taxon>
        <taxon>Papilioninae</taxon>
        <taxon>Iphiclides</taxon>
    </lineage>
</organism>
<reference evidence="2" key="1">
    <citation type="submission" date="2022-03" db="EMBL/GenBank/DDBJ databases">
        <authorList>
            <person name="Martin H S."/>
        </authorList>
    </citation>
    <scope>NUCLEOTIDE SEQUENCE</scope>
</reference>
<feature type="compositionally biased region" description="Low complexity" evidence="1">
    <location>
        <begin position="1227"/>
        <end position="1237"/>
    </location>
</feature>
<feature type="compositionally biased region" description="Basic and acidic residues" evidence="1">
    <location>
        <begin position="1061"/>
        <end position="1080"/>
    </location>
</feature>
<feature type="region of interest" description="Disordered" evidence="1">
    <location>
        <begin position="697"/>
        <end position="804"/>
    </location>
</feature>
<dbReference type="Proteomes" id="UP000837857">
    <property type="component" value="Chromosome 28"/>
</dbReference>
<evidence type="ECO:0000313" key="2">
    <source>
        <dbReference type="EMBL" id="CAH2062012.1"/>
    </source>
</evidence>
<feature type="compositionally biased region" description="Polar residues" evidence="1">
    <location>
        <begin position="11"/>
        <end position="29"/>
    </location>
</feature>
<sequence>MSVSVDDVSSPLSEGQSTVCDEGTSSSDNLGAKNDDVEAGQDKSEPTSPKLHPMAFTVDFGESKKFDNRRLEELAKKSQARHQRVQSMSAGSARRSPTALRPPMSVKLPRKAQGYNSEGYFSSDQEDGGASNSVKVRNSPLAQNPDKAQTASPVTKRQVKSPNFDLLPQKKQSKSPIVDSIMTRSENFTTRQSLNLPLNPNGPLSSGLHETPRYGNLSYKKHIMMDIADQSPEVLMLTDISSPELDILTPDNGLSTPETSKSPLIRKTRAMSETPDLLFKKCPPKPQPLYIDDDIETQSNNSSTGTYTIEADNYTEEQKARMSIDRSFGADLLNEAIDKDLSKRSNAEADPALVFDYPNLQHVITKEPRREVCLRSPLASHTAFEIPNKVSKDKNVLEISCCYEPLNENELAVQTSKQIKSTRSYLEKIKSRVRTITEKTFPKSPPKQSDEADVGSFTSVTTSGVLSMKKSVKIEMPIRRRCSLTKSEIDQTDYVHRLSRESSVPVSLPSSKGLALEDAEFESTALRNAQKALRDDSGVSSDITPDQVVGKLSYMSLSRCKGDKTWIQDWAESVKNYNNNTLAKDCELSSTYPDRPPLSPRHLPGKPRSPHGGTPTKIPSPVGTLLHRRTPDLIPPQDTESYLLKTQNAITNLQAKLQSSRANNFSNIPSQLTSSLISEKTAVSRLPLSQLSRSNSLNYRLRRKDHSGDGSPLRSPGHYVITGSTKTGAAKALPTTSRSLDTDRRHDSNMNSPTSDRGLCSNSSDDRTLSNKPQYRSPQHRPTHPTRHKSHETKQPNPLAESNSSQAVCLKAVLKSNAIDAKLHPRIEQTRYHGDGRKTHQRVFSDNAKQFRPVPTGNSAAFGVSIKRSSSFNTVNRNNNYIEVSRIKSRRSSGHSEYKEDYLSDESDNGSFDKSQDVRFKRATLRGRIDSPDLKSVAPANSPRCPNTPEMQRKFGPGLVRNTGHTRERHSRMSEPPASREERAKTANHQSRRTSDPTRQAALSRLTKSRSSTREVQPPRVQEKGQKKPSQHRSSSALATKEVEFSNWKKRSSYDPMKAAQEGRKRQQMARRQECNKDDLSSPSQSSPVHRSQSFHTTNIADLETLDYSSEDDQMLSTLPIDPMVTSTHSDILDLRPKDHTRENLRRQAMSNDVVLSRNYVTSFQVNQPSKKKAKGGREADKRKTYIVDDITPTRENVDFLPKRERESVDFLKGEVVDKRKTFILDSDTNSTTNGSSPRNSSIFSHEKNSLTTGTSDTECESGTESAPVVMRHQGGKKGTAQAKQRYSGDYSMSSSTTSIGQQHKRPKEIQPRYLDISKYKAESSPKNFLRRDPSKTYVGVLNNHERTVSKGSAQHYEMEQKKQELEKWKRRASYDPRKAAAQGKTAKATPNTASSVLRSQSFHGPVLVSPNVRCQPPPTEITESYDASSDNDF</sequence>
<feature type="compositionally biased region" description="Polar residues" evidence="1">
    <location>
        <begin position="130"/>
        <end position="155"/>
    </location>
</feature>
<feature type="compositionally biased region" description="Basic and acidic residues" evidence="1">
    <location>
        <begin position="61"/>
        <end position="76"/>
    </location>
</feature>
<proteinExistence type="predicted"/>
<feature type="compositionally biased region" description="Low complexity" evidence="1">
    <location>
        <begin position="1380"/>
        <end position="1390"/>
    </location>
</feature>
<feature type="compositionally biased region" description="Polar residues" evidence="1">
    <location>
        <begin position="1238"/>
        <end position="1265"/>
    </location>
</feature>
<accession>A0ABN8IM76</accession>
<feature type="region of interest" description="Disordered" evidence="1">
    <location>
        <begin position="888"/>
        <end position="915"/>
    </location>
</feature>
<feature type="region of interest" description="Disordered" evidence="1">
    <location>
        <begin position="931"/>
        <end position="1098"/>
    </location>
</feature>
<dbReference type="EMBL" id="OW152840">
    <property type="protein sequence ID" value="CAH2062012.1"/>
    <property type="molecule type" value="Genomic_DNA"/>
</dbReference>
<feature type="compositionally biased region" description="Polar residues" evidence="1">
    <location>
        <begin position="114"/>
        <end position="123"/>
    </location>
</feature>
<feature type="region of interest" description="Disordered" evidence="1">
    <location>
        <begin position="1"/>
        <end position="159"/>
    </location>
</feature>
<feature type="compositionally biased region" description="Low complexity" evidence="1">
    <location>
        <begin position="1081"/>
        <end position="1094"/>
    </location>
</feature>
<feature type="compositionally biased region" description="Basic and acidic residues" evidence="1">
    <location>
        <begin position="33"/>
        <end position="45"/>
    </location>
</feature>
<keyword evidence="3" id="KW-1185">Reference proteome</keyword>
<feature type="compositionally biased region" description="Polar residues" evidence="1">
    <location>
        <begin position="749"/>
        <end position="763"/>
    </location>
</feature>
<feature type="compositionally biased region" description="Basic and acidic residues" evidence="1">
    <location>
        <begin position="1357"/>
        <end position="1379"/>
    </location>
</feature>
<evidence type="ECO:0000313" key="3">
    <source>
        <dbReference type="Proteomes" id="UP000837857"/>
    </source>
</evidence>
<feature type="non-terminal residue" evidence="2">
    <location>
        <position position="1"/>
    </location>
</feature>
<evidence type="ECO:0000256" key="1">
    <source>
        <dbReference type="SAM" id="MobiDB-lite"/>
    </source>
</evidence>
<gene>
    <name evidence="2" type="ORF">IPOD504_LOCUS11634</name>
</gene>
<evidence type="ECO:0008006" key="4">
    <source>
        <dbReference type="Google" id="ProtNLM"/>
    </source>
</evidence>
<feature type="region of interest" description="Disordered" evidence="1">
    <location>
        <begin position="1349"/>
        <end position="1434"/>
    </location>
</feature>
<feature type="region of interest" description="Disordered" evidence="1">
    <location>
        <begin position="1227"/>
        <end position="1311"/>
    </location>
</feature>
<name>A0ABN8IM76_9NEOP</name>
<feature type="compositionally biased region" description="Basic residues" evidence="1">
    <location>
        <begin position="778"/>
        <end position="791"/>
    </location>
</feature>
<protein>
    <recommendedName>
        <fullName evidence="4">WASP family protein member</fullName>
    </recommendedName>
</protein>
<feature type="compositionally biased region" description="Polar residues" evidence="1">
    <location>
        <begin position="1422"/>
        <end position="1434"/>
    </location>
</feature>
<feature type="compositionally biased region" description="Polar residues" evidence="1">
    <location>
        <begin position="1391"/>
        <end position="1403"/>
    </location>
</feature>
<feature type="compositionally biased region" description="Low complexity" evidence="1">
    <location>
        <begin position="1"/>
        <end position="10"/>
    </location>
</feature>
<feature type="region of interest" description="Disordered" evidence="1">
    <location>
        <begin position="588"/>
        <end position="638"/>
    </location>
</feature>